<feature type="transmembrane region" description="Helical" evidence="5">
    <location>
        <begin position="70"/>
        <end position="94"/>
    </location>
</feature>
<keyword evidence="2 5" id="KW-0812">Transmembrane</keyword>
<dbReference type="GO" id="GO:0016020">
    <property type="term" value="C:membrane"/>
    <property type="evidence" value="ECO:0007669"/>
    <property type="project" value="UniProtKB-SubCell"/>
</dbReference>
<accession>A0A328PLE8</accession>
<keyword evidence="8" id="KW-1185">Reference proteome</keyword>
<evidence type="ECO:0000259" key="6">
    <source>
        <dbReference type="Pfam" id="PF01699"/>
    </source>
</evidence>
<dbReference type="InterPro" id="IPR044880">
    <property type="entry name" value="NCX_ion-bd_dom_sf"/>
</dbReference>
<feature type="transmembrane region" description="Helical" evidence="5">
    <location>
        <begin position="331"/>
        <end position="352"/>
    </location>
</feature>
<feature type="transmembrane region" description="Helical" evidence="5">
    <location>
        <begin position="118"/>
        <end position="137"/>
    </location>
</feature>
<feature type="transmembrane region" description="Helical" evidence="5">
    <location>
        <begin position="291"/>
        <end position="311"/>
    </location>
</feature>
<dbReference type="InterPro" id="IPR004837">
    <property type="entry name" value="NaCa_Exmemb"/>
</dbReference>
<dbReference type="OrthoDB" id="394818at2"/>
<keyword evidence="3 5" id="KW-1133">Transmembrane helix</keyword>
<sequence>MVTGAGVLTLSFLFSESIKGVLNRFNLSEKFVGSSLLATGTSFPEVINAITAGFYDRESSQKYKYSIDSFYNLTGASLIQIIFLSGLGIVLYHLTKKKKFAQSEYRGFITSTFQNKTFLWFLFTAELVLLLIAVSFPSFSQKIGIGSVSFLPFLFLVIWACYLVFSRKDKEDFKSYSNIFDQLSNFKFLGIFGFIFICFSGLSFLNFNIVTMFEKTFRIPRNIGLGTILSLVTSFPEFSSFFFLFKSRHFGLASAGIFGSALFNLFLPSLTQSIKVGWFLSELVTNSNLQASLIGWLGLAVALNVIFLIAFYKNKKGNYILNFNYPRWNVFWSWVLLTSYLTISFIIFPIFLKSETAGDTK</sequence>
<feature type="domain" description="Sodium/calcium exchanger membrane region" evidence="6">
    <location>
        <begin position="3"/>
        <end position="165"/>
    </location>
</feature>
<dbReference type="EMBL" id="QKVO01000002">
    <property type="protein sequence ID" value="RAO95214.1"/>
    <property type="molecule type" value="Genomic_DNA"/>
</dbReference>
<reference evidence="8" key="1">
    <citation type="submission" date="2018-06" db="EMBL/GenBank/DDBJ databases">
        <authorList>
            <person name="Martinez Ocampo F."/>
            <person name="Quiroz Castaneda R.E."/>
            <person name="Rojas Lopez X."/>
        </authorList>
    </citation>
    <scope>NUCLEOTIDE SEQUENCE [LARGE SCALE GENOMIC DNA]</scope>
    <source>
        <strain evidence="8">INIFAP02</strain>
    </source>
</reference>
<name>A0A328PLE8_9MOLU</name>
<feature type="transmembrane region" description="Helical" evidence="5">
    <location>
        <begin position="252"/>
        <end position="271"/>
    </location>
</feature>
<evidence type="ECO:0000313" key="7">
    <source>
        <dbReference type="EMBL" id="RAO95214.1"/>
    </source>
</evidence>
<comment type="caution">
    <text evidence="7">The sequence shown here is derived from an EMBL/GenBank/DDBJ whole genome shotgun (WGS) entry which is preliminary data.</text>
</comment>
<keyword evidence="4 5" id="KW-0472">Membrane</keyword>
<evidence type="ECO:0000313" key="8">
    <source>
        <dbReference type="Proteomes" id="UP000249762"/>
    </source>
</evidence>
<evidence type="ECO:0000256" key="2">
    <source>
        <dbReference type="ARBA" id="ARBA00022692"/>
    </source>
</evidence>
<feature type="domain" description="Sodium/calcium exchanger membrane region" evidence="6">
    <location>
        <begin position="189"/>
        <end position="346"/>
    </location>
</feature>
<proteinExistence type="predicted"/>
<evidence type="ECO:0000256" key="4">
    <source>
        <dbReference type="ARBA" id="ARBA00023136"/>
    </source>
</evidence>
<dbReference type="Proteomes" id="UP000249762">
    <property type="component" value="Unassembled WGS sequence"/>
</dbReference>
<evidence type="ECO:0000256" key="3">
    <source>
        <dbReference type="ARBA" id="ARBA00022989"/>
    </source>
</evidence>
<evidence type="ECO:0000256" key="1">
    <source>
        <dbReference type="ARBA" id="ARBA00004141"/>
    </source>
</evidence>
<feature type="transmembrane region" description="Helical" evidence="5">
    <location>
        <begin position="186"/>
        <end position="205"/>
    </location>
</feature>
<organism evidence="7 8">
    <name type="scientific">Mycoplasma wenyonii</name>
    <dbReference type="NCBI Taxonomy" id="65123"/>
    <lineage>
        <taxon>Bacteria</taxon>
        <taxon>Bacillati</taxon>
        <taxon>Mycoplasmatota</taxon>
        <taxon>Mollicutes</taxon>
        <taxon>Mycoplasmataceae</taxon>
        <taxon>Mycoplasma</taxon>
    </lineage>
</organism>
<dbReference type="Gene3D" id="1.20.1420.30">
    <property type="entry name" value="NCX, central ion-binding region"/>
    <property type="match status" value="1"/>
</dbReference>
<feature type="transmembrane region" description="Helical" evidence="5">
    <location>
        <begin position="143"/>
        <end position="165"/>
    </location>
</feature>
<feature type="transmembrane region" description="Helical" evidence="5">
    <location>
        <begin position="225"/>
        <end position="245"/>
    </location>
</feature>
<dbReference type="GO" id="GO:0055085">
    <property type="term" value="P:transmembrane transport"/>
    <property type="evidence" value="ECO:0007669"/>
    <property type="project" value="InterPro"/>
</dbReference>
<dbReference type="Pfam" id="PF01699">
    <property type="entry name" value="Na_Ca_ex"/>
    <property type="match status" value="2"/>
</dbReference>
<protein>
    <submittedName>
        <fullName evidence="7">Sodium:proton exchanger</fullName>
    </submittedName>
</protein>
<comment type="subcellular location">
    <subcellularLocation>
        <location evidence="1">Membrane</location>
        <topology evidence="1">Multi-pass membrane protein</topology>
    </subcellularLocation>
</comment>
<gene>
    <name evidence="7" type="ORF">DNK47_01135</name>
</gene>
<evidence type="ECO:0000256" key="5">
    <source>
        <dbReference type="SAM" id="Phobius"/>
    </source>
</evidence>
<dbReference type="AlphaFoldDB" id="A0A328PLE8"/>